<dbReference type="Gene3D" id="3.40.50.720">
    <property type="entry name" value="NAD(P)-binding Rossmann-like Domain"/>
    <property type="match status" value="1"/>
</dbReference>
<name>A0A1I5AIG2_9FLAO</name>
<reference evidence="4" key="1">
    <citation type="submission" date="2016-10" db="EMBL/GenBank/DDBJ databases">
        <authorList>
            <person name="Varghese N."/>
            <person name="Submissions S."/>
        </authorList>
    </citation>
    <scope>NUCLEOTIDE SEQUENCE [LARGE SCALE GENOMIC DNA]</scope>
    <source>
        <strain evidence="4">DSM 23925</strain>
    </source>
</reference>
<dbReference type="InterPro" id="IPR036291">
    <property type="entry name" value="NAD(P)-bd_dom_sf"/>
</dbReference>
<feature type="domain" description="Pyrroline-5-carboxylate reductase catalytic N-terminal" evidence="1">
    <location>
        <begin position="18"/>
        <end position="99"/>
    </location>
</feature>
<evidence type="ECO:0000313" key="4">
    <source>
        <dbReference type="Proteomes" id="UP000198705"/>
    </source>
</evidence>
<evidence type="ECO:0000259" key="1">
    <source>
        <dbReference type="Pfam" id="PF03807"/>
    </source>
</evidence>
<keyword evidence="4" id="KW-1185">Reference proteome</keyword>
<accession>A0A1I5AIG2</accession>
<dbReference type="PANTHER" id="PTHR40459">
    <property type="entry name" value="CONSERVED HYPOTHETICAL ALANINE AND LEUCINE RICH PROTEIN"/>
    <property type="match status" value="1"/>
</dbReference>
<dbReference type="STRING" id="649333.SAMN04487989_10278"/>
<proteinExistence type="predicted"/>
<dbReference type="SUPFAM" id="SSF48179">
    <property type="entry name" value="6-phosphogluconate dehydrogenase C-terminal domain-like"/>
    <property type="match status" value="1"/>
</dbReference>
<gene>
    <name evidence="3" type="ORF">SAMN04487989_10278</name>
</gene>
<dbReference type="PANTHER" id="PTHR40459:SF1">
    <property type="entry name" value="CONSERVED HYPOTHETICAL ALANINE AND LEUCINE RICH PROTEIN"/>
    <property type="match status" value="1"/>
</dbReference>
<dbReference type="Pfam" id="PF10728">
    <property type="entry name" value="DUF2520"/>
    <property type="match status" value="1"/>
</dbReference>
<dbReference type="InterPro" id="IPR037108">
    <property type="entry name" value="TM1727-like_C_sf"/>
</dbReference>
<dbReference type="RefSeq" id="WP_317042725.1">
    <property type="nucleotide sequence ID" value="NZ_FOVN01000002.1"/>
</dbReference>
<dbReference type="Proteomes" id="UP000198705">
    <property type="component" value="Unassembled WGS sequence"/>
</dbReference>
<feature type="domain" description="DUF2520" evidence="2">
    <location>
        <begin position="136"/>
        <end position="259"/>
    </location>
</feature>
<protein>
    <submittedName>
        <fullName evidence="3">NADP oxidoreductase coenzyme F420-dependent</fullName>
    </submittedName>
</protein>
<dbReference type="Pfam" id="PF03807">
    <property type="entry name" value="F420_oxidored"/>
    <property type="match status" value="1"/>
</dbReference>
<evidence type="ECO:0000313" key="3">
    <source>
        <dbReference type="EMBL" id="SFN62264.1"/>
    </source>
</evidence>
<dbReference type="Gene3D" id="1.10.1040.20">
    <property type="entry name" value="ProC-like, C-terminal domain"/>
    <property type="match status" value="1"/>
</dbReference>
<sequence>MLFLFQVRLRYFSPMISVSILGAGNVATHLYKSFVNAKTISVVQWYNRDIRKLAMFQSDVETIDNLAMLKPADIYIISVSDDAIAELSEKLPFENRFVVHTSGSVSVYDIDKKNRRGVFYPLQTFSKDVPVAMETVPICIETIGKKDSPLLKLLGKSMGCKTHKVNTDQRRALHLAAVFVNNFTNQLYRVAHEITESEGVEFDILKPLILETANKVQNISPYLAQTGPAKRNDKKTIKQHLKMLKDEQHQAIYKLLTASIKKTQGVYNKKLTN</sequence>
<evidence type="ECO:0000259" key="2">
    <source>
        <dbReference type="Pfam" id="PF10728"/>
    </source>
</evidence>
<dbReference type="SUPFAM" id="SSF51735">
    <property type="entry name" value="NAD(P)-binding Rossmann-fold domains"/>
    <property type="match status" value="1"/>
</dbReference>
<dbReference type="InterPro" id="IPR018931">
    <property type="entry name" value="DUF2520"/>
</dbReference>
<organism evidence="3 4">
    <name type="scientific">Bizionia echini</name>
    <dbReference type="NCBI Taxonomy" id="649333"/>
    <lineage>
        <taxon>Bacteria</taxon>
        <taxon>Pseudomonadati</taxon>
        <taxon>Bacteroidota</taxon>
        <taxon>Flavobacteriia</taxon>
        <taxon>Flavobacteriales</taxon>
        <taxon>Flavobacteriaceae</taxon>
        <taxon>Bizionia</taxon>
    </lineage>
</organism>
<dbReference type="InterPro" id="IPR028939">
    <property type="entry name" value="P5C_Rdtase_cat_N"/>
</dbReference>
<dbReference type="EMBL" id="FOVN01000002">
    <property type="protein sequence ID" value="SFN62264.1"/>
    <property type="molecule type" value="Genomic_DNA"/>
</dbReference>
<dbReference type="InterPro" id="IPR008927">
    <property type="entry name" value="6-PGluconate_DH-like_C_sf"/>
</dbReference>
<dbReference type="AlphaFoldDB" id="A0A1I5AIG2"/>